<evidence type="ECO:0000313" key="3">
    <source>
        <dbReference type="Proteomes" id="UP001175211"/>
    </source>
</evidence>
<dbReference type="AlphaFoldDB" id="A0AA39N8H3"/>
<reference evidence="2" key="1">
    <citation type="submission" date="2023-06" db="EMBL/GenBank/DDBJ databases">
        <authorList>
            <consortium name="Lawrence Berkeley National Laboratory"/>
            <person name="Ahrendt S."/>
            <person name="Sahu N."/>
            <person name="Indic B."/>
            <person name="Wong-Bajracharya J."/>
            <person name="Merenyi Z."/>
            <person name="Ke H.-M."/>
            <person name="Monk M."/>
            <person name="Kocsube S."/>
            <person name="Drula E."/>
            <person name="Lipzen A."/>
            <person name="Balint B."/>
            <person name="Henrissat B."/>
            <person name="Andreopoulos B."/>
            <person name="Martin F.M."/>
            <person name="Harder C.B."/>
            <person name="Rigling D."/>
            <person name="Ford K.L."/>
            <person name="Foster G.D."/>
            <person name="Pangilinan J."/>
            <person name="Papanicolaou A."/>
            <person name="Barry K."/>
            <person name="LaButti K."/>
            <person name="Viragh M."/>
            <person name="Koriabine M."/>
            <person name="Yan M."/>
            <person name="Riley R."/>
            <person name="Champramary S."/>
            <person name="Plett K.L."/>
            <person name="Tsai I.J."/>
            <person name="Slot J."/>
            <person name="Sipos G."/>
            <person name="Plett J."/>
            <person name="Nagy L.G."/>
            <person name="Grigoriev I.V."/>
        </authorList>
    </citation>
    <scope>NUCLEOTIDE SEQUENCE</scope>
    <source>
        <strain evidence="2">CCBAS 213</strain>
    </source>
</reference>
<evidence type="ECO:0000313" key="2">
    <source>
        <dbReference type="EMBL" id="KAK0460953.1"/>
    </source>
</evidence>
<protein>
    <submittedName>
        <fullName evidence="2">Uncharacterized protein</fullName>
    </submittedName>
</protein>
<keyword evidence="3" id="KW-1185">Reference proteome</keyword>
<comment type="caution">
    <text evidence="2">The sequence shown here is derived from an EMBL/GenBank/DDBJ whole genome shotgun (WGS) entry which is preliminary data.</text>
</comment>
<feature type="region of interest" description="Disordered" evidence="1">
    <location>
        <begin position="1"/>
        <end position="44"/>
    </location>
</feature>
<feature type="region of interest" description="Disordered" evidence="1">
    <location>
        <begin position="125"/>
        <end position="188"/>
    </location>
</feature>
<organism evidence="2 3">
    <name type="scientific">Armillaria tabescens</name>
    <name type="common">Ringless honey mushroom</name>
    <name type="synonym">Agaricus tabescens</name>
    <dbReference type="NCBI Taxonomy" id="1929756"/>
    <lineage>
        <taxon>Eukaryota</taxon>
        <taxon>Fungi</taxon>
        <taxon>Dikarya</taxon>
        <taxon>Basidiomycota</taxon>
        <taxon>Agaricomycotina</taxon>
        <taxon>Agaricomycetes</taxon>
        <taxon>Agaricomycetidae</taxon>
        <taxon>Agaricales</taxon>
        <taxon>Marasmiineae</taxon>
        <taxon>Physalacriaceae</taxon>
        <taxon>Desarmillaria</taxon>
    </lineage>
</organism>
<dbReference type="Proteomes" id="UP001175211">
    <property type="component" value="Unassembled WGS sequence"/>
</dbReference>
<proteinExistence type="predicted"/>
<sequence length="275" mass="32196">MPKLHLKRTPEEQAAHRERKRQKKQHKRKEATADDGPSYEPDYDAIQAELEEQRFRERMSMAFADDERLDSLEARFNDFAHIPKRWGGDSTRPVYDDDGDFMKLDPRYMDDEEYAEVDQGWDVQESPCSGIRRSTPSQGREGMPDVLERRLLRKRAGDSSARRRKNVGKGGRIEISGDGSMRDKNTNLGGRSSSLCLPLISTLTIFRGPSWRHARPWQSRTLLQRRYPFFLFSEEAKKERKDKLRETYLRFHPDKFESRLMKLVKTGEQEKQGDG</sequence>
<dbReference type="GeneID" id="85362770"/>
<evidence type="ECO:0000256" key="1">
    <source>
        <dbReference type="SAM" id="MobiDB-lite"/>
    </source>
</evidence>
<feature type="compositionally biased region" description="Basic residues" evidence="1">
    <location>
        <begin position="17"/>
        <end position="29"/>
    </location>
</feature>
<gene>
    <name evidence="2" type="ORF">EV420DRAFT_168198</name>
</gene>
<name>A0AA39N8H3_ARMTA</name>
<feature type="compositionally biased region" description="Basic and acidic residues" evidence="1">
    <location>
        <begin position="142"/>
        <end position="161"/>
    </location>
</feature>
<dbReference type="EMBL" id="JAUEPS010000011">
    <property type="protein sequence ID" value="KAK0460953.1"/>
    <property type="molecule type" value="Genomic_DNA"/>
</dbReference>
<accession>A0AA39N8H3</accession>
<dbReference type="RefSeq" id="XP_060332850.1">
    <property type="nucleotide sequence ID" value="XM_060479222.1"/>
</dbReference>